<dbReference type="EMBL" id="GBXM01073761">
    <property type="protein sequence ID" value="JAH34816.1"/>
    <property type="molecule type" value="Transcribed_RNA"/>
</dbReference>
<proteinExistence type="predicted"/>
<name>A0A0E9S0L2_ANGAN</name>
<reference evidence="1" key="2">
    <citation type="journal article" date="2015" name="Fish Shellfish Immunol.">
        <title>Early steps in the European eel (Anguilla anguilla)-Vibrio vulnificus interaction in the gills: Role of the RtxA13 toxin.</title>
        <authorList>
            <person name="Callol A."/>
            <person name="Pajuelo D."/>
            <person name="Ebbesson L."/>
            <person name="Teles M."/>
            <person name="MacKenzie S."/>
            <person name="Amaro C."/>
        </authorList>
    </citation>
    <scope>NUCLEOTIDE SEQUENCE</scope>
</reference>
<accession>A0A0E9S0L2</accession>
<organism evidence="1">
    <name type="scientific">Anguilla anguilla</name>
    <name type="common">European freshwater eel</name>
    <name type="synonym">Muraena anguilla</name>
    <dbReference type="NCBI Taxonomy" id="7936"/>
    <lineage>
        <taxon>Eukaryota</taxon>
        <taxon>Metazoa</taxon>
        <taxon>Chordata</taxon>
        <taxon>Craniata</taxon>
        <taxon>Vertebrata</taxon>
        <taxon>Euteleostomi</taxon>
        <taxon>Actinopterygii</taxon>
        <taxon>Neopterygii</taxon>
        <taxon>Teleostei</taxon>
        <taxon>Anguilliformes</taxon>
        <taxon>Anguillidae</taxon>
        <taxon>Anguilla</taxon>
    </lineage>
</organism>
<protein>
    <submittedName>
        <fullName evidence="1">Uncharacterized protein</fullName>
    </submittedName>
</protein>
<reference evidence="1" key="1">
    <citation type="submission" date="2014-11" db="EMBL/GenBank/DDBJ databases">
        <authorList>
            <person name="Amaro Gonzalez C."/>
        </authorList>
    </citation>
    <scope>NUCLEOTIDE SEQUENCE</scope>
</reference>
<sequence length="27" mass="3082">MMQGLKKMAIIPESFLPSLRPLLLLIK</sequence>
<dbReference type="AlphaFoldDB" id="A0A0E9S0L2"/>
<evidence type="ECO:0000313" key="1">
    <source>
        <dbReference type="EMBL" id="JAH34816.1"/>
    </source>
</evidence>